<accession>A0ACC1X3F9</accession>
<organism evidence="1 2">
    <name type="scientific">Melia azedarach</name>
    <name type="common">Chinaberry tree</name>
    <dbReference type="NCBI Taxonomy" id="155640"/>
    <lineage>
        <taxon>Eukaryota</taxon>
        <taxon>Viridiplantae</taxon>
        <taxon>Streptophyta</taxon>
        <taxon>Embryophyta</taxon>
        <taxon>Tracheophyta</taxon>
        <taxon>Spermatophyta</taxon>
        <taxon>Magnoliopsida</taxon>
        <taxon>eudicotyledons</taxon>
        <taxon>Gunneridae</taxon>
        <taxon>Pentapetalae</taxon>
        <taxon>rosids</taxon>
        <taxon>malvids</taxon>
        <taxon>Sapindales</taxon>
        <taxon>Meliaceae</taxon>
        <taxon>Melia</taxon>
    </lineage>
</organism>
<evidence type="ECO:0000313" key="1">
    <source>
        <dbReference type="EMBL" id="KAJ4705689.1"/>
    </source>
</evidence>
<sequence length="118" mass="13789">MMMLMLMIQYMHACTQYEQKRGHIASAVECYMKQYGVSEEEAVKVLKQEDANAWKDINEEFIVMNTNNRSWTVPFPLLESILNLVRACVLVYKDGERYTDNYLMKDQVASLLKDPVIL</sequence>
<dbReference type="EMBL" id="CM051405">
    <property type="protein sequence ID" value="KAJ4705689.1"/>
    <property type="molecule type" value="Genomic_DNA"/>
</dbReference>
<reference evidence="1 2" key="1">
    <citation type="journal article" date="2023" name="Science">
        <title>Complex scaffold remodeling in plant triterpene biosynthesis.</title>
        <authorList>
            <person name="De La Pena R."/>
            <person name="Hodgson H."/>
            <person name="Liu J.C."/>
            <person name="Stephenson M.J."/>
            <person name="Martin A.C."/>
            <person name="Owen C."/>
            <person name="Harkess A."/>
            <person name="Leebens-Mack J."/>
            <person name="Jimenez L.E."/>
            <person name="Osbourn A."/>
            <person name="Sattely E.S."/>
        </authorList>
    </citation>
    <scope>NUCLEOTIDE SEQUENCE [LARGE SCALE GENOMIC DNA]</scope>
    <source>
        <strain evidence="2">cv. JPN11</strain>
        <tissue evidence="1">Leaf</tissue>
    </source>
</reference>
<dbReference type="Proteomes" id="UP001164539">
    <property type="component" value="Chromosome 12"/>
</dbReference>
<proteinExistence type="predicted"/>
<evidence type="ECO:0000313" key="2">
    <source>
        <dbReference type="Proteomes" id="UP001164539"/>
    </source>
</evidence>
<keyword evidence="2" id="KW-1185">Reference proteome</keyword>
<comment type="caution">
    <text evidence="1">The sequence shown here is derived from an EMBL/GenBank/DDBJ whole genome shotgun (WGS) entry which is preliminary data.</text>
</comment>
<gene>
    <name evidence="1" type="ORF">OWV82_022433</name>
</gene>
<name>A0ACC1X3F9_MELAZ</name>
<protein>
    <submittedName>
        <fullName evidence="1">Terpene synthase</fullName>
    </submittedName>
</protein>